<feature type="transmembrane region" description="Helical" evidence="1">
    <location>
        <begin position="37"/>
        <end position="62"/>
    </location>
</feature>
<organism evidence="2">
    <name type="scientific">marine sediment metagenome</name>
    <dbReference type="NCBI Taxonomy" id="412755"/>
    <lineage>
        <taxon>unclassified sequences</taxon>
        <taxon>metagenomes</taxon>
        <taxon>ecological metagenomes</taxon>
    </lineage>
</organism>
<evidence type="ECO:0000256" key="1">
    <source>
        <dbReference type="SAM" id="Phobius"/>
    </source>
</evidence>
<protein>
    <submittedName>
        <fullName evidence="2">Uncharacterized protein</fullName>
    </submittedName>
</protein>
<accession>A0A0F9HR48</accession>
<keyword evidence="1" id="KW-0472">Membrane</keyword>
<name>A0A0F9HR48_9ZZZZ</name>
<gene>
    <name evidence="2" type="ORF">LCGC14_1674880</name>
</gene>
<sequence>MGKGKGLLLIIIGLGLAVLFTWGALIDVILDGNVWRYFVAIPIWLIFVIISLILIFVGVLSFSKTSMMEKMFLSMFKEIPETAKNANFDFETFIKTMFKDKKD</sequence>
<evidence type="ECO:0000313" key="2">
    <source>
        <dbReference type="EMBL" id="KKM17527.1"/>
    </source>
</evidence>
<keyword evidence="1" id="KW-1133">Transmembrane helix</keyword>
<proteinExistence type="predicted"/>
<keyword evidence="1" id="KW-0812">Transmembrane</keyword>
<feature type="transmembrane region" description="Helical" evidence="1">
    <location>
        <begin position="7"/>
        <end position="25"/>
    </location>
</feature>
<comment type="caution">
    <text evidence="2">The sequence shown here is derived from an EMBL/GenBank/DDBJ whole genome shotgun (WGS) entry which is preliminary data.</text>
</comment>
<dbReference type="EMBL" id="LAZR01014429">
    <property type="protein sequence ID" value="KKM17527.1"/>
    <property type="molecule type" value="Genomic_DNA"/>
</dbReference>
<dbReference type="AlphaFoldDB" id="A0A0F9HR48"/>
<reference evidence="2" key="1">
    <citation type="journal article" date="2015" name="Nature">
        <title>Complex archaea that bridge the gap between prokaryotes and eukaryotes.</title>
        <authorList>
            <person name="Spang A."/>
            <person name="Saw J.H."/>
            <person name="Jorgensen S.L."/>
            <person name="Zaremba-Niedzwiedzka K."/>
            <person name="Martijn J."/>
            <person name="Lind A.E."/>
            <person name="van Eijk R."/>
            <person name="Schleper C."/>
            <person name="Guy L."/>
            <person name="Ettema T.J."/>
        </authorList>
    </citation>
    <scope>NUCLEOTIDE SEQUENCE</scope>
</reference>